<proteinExistence type="predicted"/>
<comment type="caution">
    <text evidence="1">The sequence shown here is derived from an EMBL/GenBank/DDBJ whole genome shotgun (WGS) entry which is preliminary data.</text>
</comment>
<organism evidence="1 2">
    <name type="scientific">Bacillus toyonensis</name>
    <dbReference type="NCBI Taxonomy" id="155322"/>
    <lineage>
        <taxon>Bacteria</taxon>
        <taxon>Bacillati</taxon>
        <taxon>Bacillota</taxon>
        <taxon>Bacilli</taxon>
        <taxon>Bacillales</taxon>
        <taxon>Bacillaceae</taxon>
        <taxon>Bacillus</taxon>
        <taxon>Bacillus cereus group</taxon>
    </lineage>
</organism>
<evidence type="ECO:0000313" key="1">
    <source>
        <dbReference type="EMBL" id="PEN90160.1"/>
    </source>
</evidence>
<name>A0AB36T7R2_9BACI</name>
<dbReference type="Proteomes" id="UP000220078">
    <property type="component" value="Unassembled WGS sequence"/>
</dbReference>
<sequence>MLIYQSISYYYLNEIKNGEIKIEAGKKYLGKRSLFKKVKRIYVETEEPKPQHPDITIEKIKRYFFYYL</sequence>
<evidence type="ECO:0000313" key="2">
    <source>
        <dbReference type="Proteomes" id="UP000220078"/>
    </source>
</evidence>
<reference evidence="1 2" key="1">
    <citation type="submission" date="2017-09" db="EMBL/GenBank/DDBJ databases">
        <title>Large-scale bioinformatics analysis of Bacillus genomes uncovers conserved roles of natural products in bacterial physiology.</title>
        <authorList>
            <consortium name="Agbiome Team Llc"/>
            <person name="Bleich R.M."/>
            <person name="Kirk G.J."/>
            <person name="Santa Maria K.C."/>
            <person name="Allen S.E."/>
            <person name="Farag S."/>
            <person name="Shank E.A."/>
            <person name="Bowers A."/>
        </authorList>
    </citation>
    <scope>NUCLEOTIDE SEQUENCE [LARGE SCALE GENOMIC DNA]</scope>
    <source>
        <strain evidence="1 2">AFS027629</strain>
    </source>
</reference>
<accession>A0AB36T7R2</accession>
<protein>
    <submittedName>
        <fullName evidence="1">Uncharacterized protein</fullName>
    </submittedName>
</protein>
<dbReference type="EMBL" id="NUAP01000018">
    <property type="protein sequence ID" value="PEN90160.1"/>
    <property type="molecule type" value="Genomic_DNA"/>
</dbReference>
<gene>
    <name evidence="1" type="ORF">CN551_07435</name>
</gene>
<dbReference type="AlphaFoldDB" id="A0AB36T7R2"/>